<organism evidence="12 13">
    <name type="scientific">Coregonus suidteri</name>
    <dbReference type="NCBI Taxonomy" id="861788"/>
    <lineage>
        <taxon>Eukaryota</taxon>
        <taxon>Metazoa</taxon>
        <taxon>Chordata</taxon>
        <taxon>Craniata</taxon>
        <taxon>Vertebrata</taxon>
        <taxon>Euteleostomi</taxon>
        <taxon>Actinopterygii</taxon>
        <taxon>Neopterygii</taxon>
        <taxon>Teleostei</taxon>
        <taxon>Protacanthopterygii</taxon>
        <taxon>Salmoniformes</taxon>
        <taxon>Salmonidae</taxon>
        <taxon>Coregoninae</taxon>
        <taxon>Coregonus</taxon>
    </lineage>
</organism>
<dbReference type="GO" id="GO:0002020">
    <property type="term" value="F:protease binding"/>
    <property type="evidence" value="ECO:0007669"/>
    <property type="project" value="TreeGrafter"/>
</dbReference>
<dbReference type="Proteomes" id="UP001356427">
    <property type="component" value="Unassembled WGS sequence"/>
</dbReference>
<evidence type="ECO:0000256" key="8">
    <source>
        <dbReference type="ARBA" id="ARBA00023215"/>
    </source>
</evidence>
<dbReference type="AlphaFoldDB" id="A0AAN8LU91"/>
<feature type="domain" description="NTR" evidence="11">
    <location>
        <begin position="1"/>
        <end position="113"/>
    </location>
</feature>
<evidence type="ECO:0000256" key="1">
    <source>
        <dbReference type="ARBA" id="ARBA00004613"/>
    </source>
</evidence>
<dbReference type="Pfam" id="PF00965">
    <property type="entry name" value="TIMP"/>
    <property type="match status" value="1"/>
</dbReference>
<proteinExistence type="inferred from homology"/>
<keyword evidence="13" id="KW-1185">Reference proteome</keyword>
<keyword evidence="5" id="KW-0483">Metalloprotease inhibitor</keyword>
<dbReference type="GO" id="GO:0009725">
    <property type="term" value="P:response to hormone"/>
    <property type="evidence" value="ECO:0007669"/>
    <property type="project" value="TreeGrafter"/>
</dbReference>
<dbReference type="PANTHER" id="PTHR11844:SF24">
    <property type="entry name" value="METALLOPROTEINASE INHIBITOR 2"/>
    <property type="match status" value="1"/>
</dbReference>
<evidence type="ECO:0000256" key="9">
    <source>
        <dbReference type="ARBA" id="ARBA00030102"/>
    </source>
</evidence>
<evidence type="ECO:0000256" key="5">
    <source>
        <dbReference type="ARBA" id="ARBA00022608"/>
    </source>
</evidence>
<dbReference type="Gene3D" id="3.90.370.10">
    <property type="entry name" value="Tissue inhibitor of metalloproteinase-1. Chain B, domain 1"/>
    <property type="match status" value="1"/>
</dbReference>
<evidence type="ECO:0000256" key="2">
    <source>
        <dbReference type="ARBA" id="ARBA00011027"/>
    </source>
</evidence>
<dbReference type="InterPro" id="IPR027465">
    <property type="entry name" value="TIMP_C"/>
</dbReference>
<dbReference type="PANTHER" id="PTHR11844">
    <property type="entry name" value="METALLOPROTEASE INHIBITOR"/>
    <property type="match status" value="1"/>
</dbReference>
<evidence type="ECO:0000313" key="13">
    <source>
        <dbReference type="Proteomes" id="UP001356427"/>
    </source>
</evidence>
<evidence type="ECO:0000256" key="4">
    <source>
        <dbReference type="ARBA" id="ARBA00022525"/>
    </source>
</evidence>
<dbReference type="GO" id="GO:0034097">
    <property type="term" value="P:response to cytokine"/>
    <property type="evidence" value="ECO:0007669"/>
    <property type="project" value="TreeGrafter"/>
</dbReference>
<sequence>MIVHPQQTFCNADVVIRAKVVGVEAGSGNTIKYDIQQIKVFKRPDRDINAVVTPTFCRTTLETNKEYLITGSLNTDGTVNIMRCNFIRTWEASSDTTDALDSTLPKRLRLQGVMGNYSKIIPCSSLPCPISAPDECLWTDWLSNYGQSGPQAQNFACIKRSDWSCAWYSMIVPPNKEFLVI</sequence>
<gene>
    <name evidence="12" type="ORF">J4Q44_G00180190</name>
</gene>
<comment type="similarity">
    <text evidence="2">Belongs to the protease inhibitor I35 (TIMP) family.</text>
</comment>
<accession>A0AAN8LU91</accession>
<dbReference type="GO" id="GO:0031012">
    <property type="term" value="C:extracellular matrix"/>
    <property type="evidence" value="ECO:0007669"/>
    <property type="project" value="TreeGrafter"/>
</dbReference>
<comment type="caution">
    <text evidence="12">The sequence shown here is derived from an EMBL/GenBank/DDBJ whole genome shotgun (WGS) entry which is preliminary data.</text>
</comment>
<protein>
    <recommendedName>
        <fullName evidence="3">Metalloproteinase inhibitor 2</fullName>
    </recommendedName>
    <alternativeName>
        <fullName evidence="9">Tissue inhibitor of metalloproteinases 2</fullName>
    </alternativeName>
</protein>
<feature type="disulfide bond" evidence="10">
    <location>
        <begin position="123"/>
        <end position="128"/>
    </location>
</feature>
<dbReference type="InterPro" id="IPR008993">
    <property type="entry name" value="TIMP-like_OB-fold"/>
</dbReference>
<keyword evidence="4" id="KW-0964">Secreted</keyword>
<dbReference type="SMART" id="SM00206">
    <property type="entry name" value="NTR"/>
    <property type="match status" value="1"/>
</dbReference>
<evidence type="ECO:0000256" key="6">
    <source>
        <dbReference type="ARBA" id="ARBA00022690"/>
    </source>
</evidence>
<reference evidence="12 13" key="1">
    <citation type="submission" date="2021-04" db="EMBL/GenBank/DDBJ databases">
        <authorList>
            <person name="De Guttry C."/>
            <person name="Zahm M."/>
            <person name="Klopp C."/>
            <person name="Cabau C."/>
            <person name="Louis A."/>
            <person name="Berthelot C."/>
            <person name="Parey E."/>
            <person name="Roest Crollius H."/>
            <person name="Montfort J."/>
            <person name="Robinson-Rechavi M."/>
            <person name="Bucao C."/>
            <person name="Bouchez O."/>
            <person name="Gislard M."/>
            <person name="Lluch J."/>
            <person name="Milhes M."/>
            <person name="Lampietro C."/>
            <person name="Lopez Roques C."/>
            <person name="Donnadieu C."/>
            <person name="Braasch I."/>
            <person name="Desvignes T."/>
            <person name="Postlethwait J."/>
            <person name="Bobe J."/>
            <person name="Wedekind C."/>
            <person name="Guiguen Y."/>
        </authorList>
    </citation>
    <scope>NUCLEOTIDE SEQUENCE [LARGE SCALE GENOMIC DNA]</scope>
    <source>
        <strain evidence="12">Cs_M1</strain>
        <tissue evidence="12">Blood</tissue>
    </source>
</reference>
<evidence type="ECO:0000313" key="12">
    <source>
        <dbReference type="EMBL" id="KAK6312355.1"/>
    </source>
</evidence>
<dbReference type="SUPFAM" id="SSF50242">
    <property type="entry name" value="TIMP-like"/>
    <property type="match status" value="1"/>
</dbReference>
<name>A0AAN8LU91_9TELE</name>
<dbReference type="EMBL" id="JAGTTL010000015">
    <property type="protein sequence ID" value="KAK6312355.1"/>
    <property type="molecule type" value="Genomic_DNA"/>
</dbReference>
<dbReference type="GO" id="GO:0005615">
    <property type="term" value="C:extracellular space"/>
    <property type="evidence" value="ECO:0007669"/>
    <property type="project" value="TreeGrafter"/>
</dbReference>
<dbReference type="Gene3D" id="2.40.50.120">
    <property type="match status" value="1"/>
</dbReference>
<evidence type="ECO:0000256" key="10">
    <source>
        <dbReference type="PIRSR" id="PIRSR601820-3"/>
    </source>
</evidence>
<keyword evidence="6" id="KW-0646">Protease inhibitor</keyword>
<comment type="subcellular location">
    <subcellularLocation>
        <location evidence="1">Secreted</location>
    </subcellularLocation>
</comment>
<dbReference type="GO" id="GO:0008191">
    <property type="term" value="F:metalloendopeptidase inhibitor activity"/>
    <property type="evidence" value="ECO:0007669"/>
    <property type="project" value="InterPro"/>
</dbReference>
<dbReference type="InterPro" id="IPR001820">
    <property type="entry name" value="TIMP"/>
</dbReference>
<feature type="disulfide bond" evidence="10">
    <location>
        <begin position="136"/>
        <end position="157"/>
    </location>
</feature>
<dbReference type="GO" id="GO:0051045">
    <property type="term" value="P:negative regulation of membrane protein ectodomain proteolysis"/>
    <property type="evidence" value="ECO:0007669"/>
    <property type="project" value="TreeGrafter"/>
</dbReference>
<keyword evidence="8" id="KW-0481">Metalloenzyme inhibitor</keyword>
<dbReference type="InterPro" id="IPR001134">
    <property type="entry name" value="Netrin_domain"/>
</dbReference>
<evidence type="ECO:0000256" key="7">
    <source>
        <dbReference type="ARBA" id="ARBA00023157"/>
    </source>
</evidence>
<dbReference type="PROSITE" id="PS50189">
    <property type="entry name" value="NTR"/>
    <property type="match status" value="1"/>
</dbReference>
<evidence type="ECO:0000259" key="11">
    <source>
        <dbReference type="PROSITE" id="PS50189"/>
    </source>
</evidence>
<evidence type="ECO:0000256" key="3">
    <source>
        <dbReference type="ARBA" id="ARBA00013520"/>
    </source>
</evidence>
<keyword evidence="7 10" id="KW-1015">Disulfide bond</keyword>